<feature type="transmembrane region" description="Helical" evidence="2">
    <location>
        <begin position="149"/>
        <end position="172"/>
    </location>
</feature>
<feature type="chain" id="PRO_5040170124" evidence="3">
    <location>
        <begin position="24"/>
        <end position="922"/>
    </location>
</feature>
<dbReference type="Gene3D" id="2.60.40.10">
    <property type="entry name" value="Immunoglobulins"/>
    <property type="match status" value="1"/>
</dbReference>
<feature type="compositionally biased region" description="Polar residues" evidence="1">
    <location>
        <begin position="439"/>
        <end position="459"/>
    </location>
</feature>
<keyword evidence="2" id="KW-0812">Transmembrane</keyword>
<protein>
    <submittedName>
        <fullName evidence="4">Uncharacterized protein</fullName>
    </submittedName>
</protein>
<proteinExistence type="predicted"/>
<dbReference type="OrthoDB" id="427518at2759"/>
<dbReference type="InterPro" id="IPR027417">
    <property type="entry name" value="P-loop_NTPase"/>
</dbReference>
<keyword evidence="2" id="KW-1133">Transmembrane helix</keyword>
<dbReference type="EMBL" id="JAIZAY010000001">
    <property type="protein sequence ID" value="KAJ8049289.1"/>
    <property type="molecule type" value="Genomic_DNA"/>
</dbReference>
<name>A0A9Q1HJI1_HOLLE</name>
<dbReference type="PANTHER" id="PTHR46844:SF1">
    <property type="entry name" value="SLR5058 PROTEIN"/>
    <property type="match status" value="1"/>
</dbReference>
<evidence type="ECO:0000256" key="3">
    <source>
        <dbReference type="SAM" id="SignalP"/>
    </source>
</evidence>
<feature type="signal peptide" evidence="3">
    <location>
        <begin position="1"/>
        <end position="23"/>
    </location>
</feature>
<dbReference type="InterPro" id="IPR013783">
    <property type="entry name" value="Ig-like_fold"/>
</dbReference>
<reference evidence="4" key="1">
    <citation type="submission" date="2021-10" db="EMBL/GenBank/DDBJ databases">
        <title>Tropical sea cucumber genome reveals ecological adaptation and Cuvierian tubules defense mechanism.</title>
        <authorList>
            <person name="Chen T."/>
        </authorList>
    </citation>
    <scope>NUCLEOTIDE SEQUENCE</scope>
    <source>
        <strain evidence="4">Nanhai2018</strain>
        <tissue evidence="4">Muscle</tissue>
    </source>
</reference>
<dbReference type="Proteomes" id="UP001152320">
    <property type="component" value="Chromosome 1"/>
</dbReference>
<evidence type="ECO:0000256" key="2">
    <source>
        <dbReference type="SAM" id="Phobius"/>
    </source>
</evidence>
<dbReference type="Gene3D" id="3.40.50.300">
    <property type="entry name" value="P-loop containing nucleotide triphosphate hydrolases"/>
    <property type="match status" value="1"/>
</dbReference>
<sequence length="922" mass="103725">MNRTAMFLFTCYVLVSILANANAVEPCESPQYVVYGQAGTIQCNFTAGYFGIFWYNTTDYINEYSVLNLKQSGTDGPGYKSGEFDILPNGSLIITKVTLAHNRNFTVVKLDSAFEEVVPHFVTVVVKGSTNPIQLTNKNDVDDAGSKGLLIFLIVFIVVIVISVSSVGAVLVTRRDFLFNLSSFTYDQVPLDESEKMPLLNKELIELIAKLKEKYKEIYEATQPLPHIRSKSKKKKAFIESDLQSLNFREGAGKHGIWESVESVEIALSDPNLRSRKLIIEGDHGYIKSTLGVELAYDWCTEESSSFTKDFEVLIYLSLSQLSDKTLSSSSLSNMLLGNDATESEQGIEDICACSSSVAVLLDGFNYFPFEKSNSSLDLVKVMSSPIFERFTVILLSAPPLLENIYHFGDIKRIRVSGTNKQTRDKLVATKVTTSGTLDTVSRETSVQKNGDNVDSSSLPMKETNSAEEDVTQGEDSETVKNNTSQEEMEQEHGKSVEKIESQEDEGDSMERGTTPKEVCDSSKEGTVPEKQCVIPMDLLVNPYFFAILTQISKKANSTINYESITKFFDGMLNYLENETNSDKELGIKPNQQILHRIAFESITFKKEETKFWSKRELSKQMGSKFYESCKPKGYFIEEGVQYNVKNESTNVASPETQVRFSNTFLCEWFAAHHIIHMIDTSSSKKDKKEWNELITKLVSGGYWYCLRFLCGLSNDVGEKVLNLTKDRDGMHFYCALEVNGGIVHTLDVVKKILSKRVHITLKDSKLKVMAVLQLLDTGARNQIKIPHLVLEDCFNGPSSSIELVLRSGVELPTLDTLVDLEIMEEGRILTEPEANAIVRYGLQCSNLKQLKLSKCLMPQNLREVSFSGDLEEKTLEVKWKPQQKLSSFLLDLKTRQWKNKKGELLTDEEYSGVVKEFHNLL</sequence>
<dbReference type="PANTHER" id="PTHR46844">
    <property type="entry name" value="SLR5058 PROTEIN"/>
    <property type="match status" value="1"/>
</dbReference>
<feature type="compositionally biased region" description="Acidic residues" evidence="1">
    <location>
        <begin position="466"/>
        <end position="477"/>
    </location>
</feature>
<evidence type="ECO:0000256" key="1">
    <source>
        <dbReference type="SAM" id="MobiDB-lite"/>
    </source>
</evidence>
<evidence type="ECO:0000313" key="5">
    <source>
        <dbReference type="Proteomes" id="UP001152320"/>
    </source>
</evidence>
<comment type="caution">
    <text evidence="4">The sequence shown here is derived from an EMBL/GenBank/DDBJ whole genome shotgun (WGS) entry which is preliminary data.</text>
</comment>
<feature type="region of interest" description="Disordered" evidence="1">
    <location>
        <begin position="439"/>
        <end position="524"/>
    </location>
</feature>
<feature type="compositionally biased region" description="Basic and acidic residues" evidence="1">
    <location>
        <begin position="491"/>
        <end position="502"/>
    </location>
</feature>
<keyword evidence="3" id="KW-0732">Signal</keyword>
<dbReference type="AlphaFoldDB" id="A0A9Q1HJI1"/>
<gene>
    <name evidence="4" type="ORF">HOLleu_01971</name>
</gene>
<keyword evidence="2" id="KW-0472">Membrane</keyword>
<feature type="compositionally biased region" description="Basic and acidic residues" evidence="1">
    <location>
        <begin position="509"/>
        <end position="524"/>
    </location>
</feature>
<evidence type="ECO:0000313" key="4">
    <source>
        <dbReference type="EMBL" id="KAJ8049289.1"/>
    </source>
</evidence>
<dbReference type="InterPro" id="IPR036179">
    <property type="entry name" value="Ig-like_dom_sf"/>
</dbReference>
<accession>A0A9Q1HJI1</accession>
<keyword evidence="5" id="KW-1185">Reference proteome</keyword>
<organism evidence="4 5">
    <name type="scientific">Holothuria leucospilota</name>
    <name type="common">Black long sea cucumber</name>
    <name type="synonym">Mertensiothuria leucospilota</name>
    <dbReference type="NCBI Taxonomy" id="206669"/>
    <lineage>
        <taxon>Eukaryota</taxon>
        <taxon>Metazoa</taxon>
        <taxon>Echinodermata</taxon>
        <taxon>Eleutherozoa</taxon>
        <taxon>Echinozoa</taxon>
        <taxon>Holothuroidea</taxon>
        <taxon>Aspidochirotacea</taxon>
        <taxon>Aspidochirotida</taxon>
        <taxon>Holothuriidae</taxon>
        <taxon>Holothuria</taxon>
    </lineage>
</organism>
<dbReference type="SUPFAM" id="SSF48726">
    <property type="entry name" value="Immunoglobulin"/>
    <property type="match status" value="1"/>
</dbReference>